<dbReference type="Pfam" id="PF25038">
    <property type="entry name" value="Csf1_C"/>
    <property type="match status" value="1"/>
</dbReference>
<evidence type="ECO:0000259" key="1">
    <source>
        <dbReference type="Pfam" id="PF25038"/>
    </source>
</evidence>
<accession>A0ABR0LU94</accession>
<organism evidence="2 3">
    <name type="scientific">Cryomyces antarcticus</name>
    <dbReference type="NCBI Taxonomy" id="329879"/>
    <lineage>
        <taxon>Eukaryota</taxon>
        <taxon>Fungi</taxon>
        <taxon>Dikarya</taxon>
        <taxon>Ascomycota</taxon>
        <taxon>Pezizomycotina</taxon>
        <taxon>Dothideomycetes</taxon>
        <taxon>Dothideomycetes incertae sedis</taxon>
        <taxon>Cryomyces</taxon>
    </lineage>
</organism>
<gene>
    <name evidence="2" type="primary">CSF1_5</name>
    <name evidence="2" type="ORF">LTR16_008820</name>
</gene>
<sequence length="236" mass="25676">AGSRRTPLIQASLGFARLRVKAAFDYQAFAVVDITAFDFLMYNVRNEHGDASDRLVAILDGDKVFVFLTTVSAAQALGLYQAFDRLIQEKQLAYTQSLKDIEKFLRRKSTVVPTRFGPRVSISPEAENKVLKAPISLHTDVVVTLRSINVGAFPSTFFDHQILKLEATDVQARFAVALEKGKIHSGLGMTLGQLRVALASAAHPTVPKTLGEVTVEEVVNSAAAARGGTILRVPKL</sequence>
<dbReference type="PANTHER" id="PTHR32085:SF3">
    <property type="entry name" value="PROTEIN CSF1"/>
    <property type="match status" value="1"/>
</dbReference>
<proteinExistence type="predicted"/>
<dbReference type="Proteomes" id="UP001357485">
    <property type="component" value="Unassembled WGS sequence"/>
</dbReference>
<keyword evidence="2" id="KW-0675">Receptor</keyword>
<protein>
    <submittedName>
        <fullName evidence="2">Macrophage colony-stimulating factor 1 receptor</fullName>
    </submittedName>
</protein>
<feature type="non-terminal residue" evidence="2">
    <location>
        <position position="236"/>
    </location>
</feature>
<evidence type="ECO:0000313" key="2">
    <source>
        <dbReference type="EMBL" id="KAK5242038.1"/>
    </source>
</evidence>
<evidence type="ECO:0000313" key="3">
    <source>
        <dbReference type="Proteomes" id="UP001357485"/>
    </source>
</evidence>
<dbReference type="InterPro" id="IPR029636">
    <property type="entry name" value="Csf1"/>
</dbReference>
<reference evidence="2 3" key="1">
    <citation type="submission" date="2023-08" db="EMBL/GenBank/DDBJ databases">
        <title>Black Yeasts Isolated from many extreme environments.</title>
        <authorList>
            <person name="Coleine C."/>
            <person name="Stajich J.E."/>
            <person name="Selbmann L."/>
        </authorList>
    </citation>
    <scope>NUCLEOTIDE SEQUENCE [LARGE SCALE GENOMIC DNA]</scope>
    <source>
        <strain evidence="2 3">CCFEE 536</strain>
    </source>
</reference>
<name>A0ABR0LU94_9PEZI</name>
<comment type="caution">
    <text evidence="2">The sequence shown here is derived from an EMBL/GenBank/DDBJ whole genome shotgun (WGS) entry which is preliminary data.</text>
</comment>
<dbReference type="PANTHER" id="PTHR32085">
    <property type="entry name" value="PROTEIN CSF1"/>
    <property type="match status" value="1"/>
</dbReference>
<dbReference type="InterPro" id="IPR056779">
    <property type="entry name" value="Csf1_C"/>
</dbReference>
<keyword evidence="3" id="KW-1185">Reference proteome</keyword>
<feature type="domain" description="Csf1 C-terminal region" evidence="1">
    <location>
        <begin position="5"/>
        <end position="236"/>
    </location>
</feature>
<dbReference type="EMBL" id="JAVRRA010010380">
    <property type="protein sequence ID" value="KAK5242038.1"/>
    <property type="molecule type" value="Genomic_DNA"/>
</dbReference>
<feature type="non-terminal residue" evidence="2">
    <location>
        <position position="1"/>
    </location>
</feature>